<gene>
    <name evidence="3" type="ORF">D0Y65_037422</name>
</gene>
<dbReference type="AlphaFoldDB" id="A0A445H092"/>
<dbReference type="InterPro" id="IPR016140">
    <property type="entry name" value="Bifunc_inhib/LTP/seed_store"/>
</dbReference>
<organism evidence="3 4">
    <name type="scientific">Glycine soja</name>
    <name type="common">Wild soybean</name>
    <dbReference type="NCBI Taxonomy" id="3848"/>
    <lineage>
        <taxon>Eukaryota</taxon>
        <taxon>Viridiplantae</taxon>
        <taxon>Streptophyta</taxon>
        <taxon>Embryophyta</taxon>
        <taxon>Tracheophyta</taxon>
        <taxon>Spermatophyta</taxon>
        <taxon>Magnoliopsida</taxon>
        <taxon>eudicotyledons</taxon>
        <taxon>Gunneridae</taxon>
        <taxon>Pentapetalae</taxon>
        <taxon>rosids</taxon>
        <taxon>fabids</taxon>
        <taxon>Fabales</taxon>
        <taxon>Fabaceae</taxon>
        <taxon>Papilionoideae</taxon>
        <taxon>50 kb inversion clade</taxon>
        <taxon>NPAAA clade</taxon>
        <taxon>indigoferoid/millettioid clade</taxon>
        <taxon>Phaseoleae</taxon>
        <taxon>Glycine</taxon>
        <taxon>Glycine subgen. Soja</taxon>
    </lineage>
</organism>
<feature type="domain" description="Bifunctional inhibitor/plant lipid transfer protein/seed storage helical" evidence="2">
    <location>
        <begin position="28"/>
        <end position="101"/>
    </location>
</feature>
<dbReference type="SUPFAM" id="SSF47699">
    <property type="entry name" value="Bifunctional inhibitor/lipid-transfer protein/seed storage 2S albumin"/>
    <property type="match status" value="1"/>
</dbReference>
<feature type="chain" id="PRO_5019146694" description="Bifunctional inhibitor/plant lipid transfer protein/seed storage helical domain-containing protein" evidence="1">
    <location>
        <begin position="26"/>
        <end position="113"/>
    </location>
</feature>
<protein>
    <recommendedName>
        <fullName evidence="2">Bifunctional inhibitor/plant lipid transfer protein/seed storage helical domain-containing protein</fullName>
    </recommendedName>
</protein>
<dbReference type="Pfam" id="PF14368">
    <property type="entry name" value="LTP_2"/>
    <property type="match status" value="1"/>
</dbReference>
<dbReference type="SMART" id="SM00499">
    <property type="entry name" value="AAI"/>
    <property type="match status" value="1"/>
</dbReference>
<proteinExistence type="predicted"/>
<evidence type="ECO:0000256" key="1">
    <source>
        <dbReference type="SAM" id="SignalP"/>
    </source>
</evidence>
<keyword evidence="1" id="KW-0732">Signal</keyword>
<reference evidence="3 4" key="1">
    <citation type="submission" date="2018-09" db="EMBL/GenBank/DDBJ databases">
        <title>A high-quality reference genome of wild soybean provides a powerful tool to mine soybean genomes.</title>
        <authorList>
            <person name="Xie M."/>
            <person name="Chung C.Y.L."/>
            <person name="Li M.-W."/>
            <person name="Wong F.-L."/>
            <person name="Chan T.-F."/>
            <person name="Lam H.-M."/>
        </authorList>
    </citation>
    <scope>NUCLEOTIDE SEQUENCE [LARGE SCALE GENOMIC DNA]</scope>
    <source>
        <strain evidence="4">cv. W05</strain>
        <tissue evidence="3">Hypocotyl of etiolated seedlings</tissue>
    </source>
</reference>
<accession>A0A445H092</accession>
<evidence type="ECO:0000313" key="4">
    <source>
        <dbReference type="Proteomes" id="UP000289340"/>
    </source>
</evidence>
<dbReference type="PANTHER" id="PTHR33286">
    <property type="entry name" value="BIFUNCTIONAL INHIBITOR/LIPID-TRANSFER PROTEIN/SEED STORAGE 2S ALBUMIN SUPERFAMILY PROTEIN"/>
    <property type="match status" value="1"/>
</dbReference>
<evidence type="ECO:0000313" key="3">
    <source>
        <dbReference type="EMBL" id="RZB67014.1"/>
    </source>
</evidence>
<dbReference type="Gene3D" id="1.10.110.10">
    <property type="entry name" value="Plant lipid-transfer and hydrophobic proteins"/>
    <property type="match status" value="1"/>
</dbReference>
<dbReference type="Proteomes" id="UP000289340">
    <property type="component" value="Chromosome 14"/>
</dbReference>
<comment type="caution">
    <text evidence="3">The sequence shown here is derived from an EMBL/GenBank/DDBJ whole genome shotgun (WGS) entry which is preliminary data.</text>
</comment>
<dbReference type="InterPro" id="IPR036312">
    <property type="entry name" value="Bifun_inhib/LTP/seed_sf"/>
</dbReference>
<sequence>MQGIKLVFTIMLVVAGIVAVPRISAQVCNGNLGTIQEECEEYYKPGGPTIPPSTECCNALRNVDVPCMCRLANNFQSYFSGGKVVYTLRQCGKDVPPGTTCGGYRAPPASTQV</sequence>
<evidence type="ECO:0000259" key="2">
    <source>
        <dbReference type="SMART" id="SM00499"/>
    </source>
</evidence>
<dbReference type="EMBL" id="QZWG01000014">
    <property type="protein sequence ID" value="RZB67014.1"/>
    <property type="molecule type" value="Genomic_DNA"/>
</dbReference>
<keyword evidence="4" id="KW-1185">Reference proteome</keyword>
<name>A0A445H092_GLYSO</name>
<feature type="signal peptide" evidence="1">
    <location>
        <begin position="1"/>
        <end position="25"/>
    </location>
</feature>
<dbReference type="PANTHER" id="PTHR33286:SF1">
    <property type="entry name" value="OS01G0800600 PROTEIN"/>
    <property type="match status" value="1"/>
</dbReference>
<dbReference type="Gramene" id="XM_028342572.1">
    <property type="protein sequence ID" value="XP_028198373.1"/>
    <property type="gene ID" value="LOC114383001"/>
</dbReference>